<dbReference type="PROSITE" id="PS50111">
    <property type="entry name" value="CHEMOTAXIS_TRANSDUC_2"/>
    <property type="match status" value="1"/>
</dbReference>
<evidence type="ECO:0000256" key="5">
    <source>
        <dbReference type="ARBA" id="ARBA00023224"/>
    </source>
</evidence>
<dbReference type="SUPFAM" id="SSF58104">
    <property type="entry name" value="Methyl-accepting chemotaxis protein (MCP) signaling domain"/>
    <property type="match status" value="1"/>
</dbReference>
<feature type="transmembrane region" description="Helical" evidence="8">
    <location>
        <begin position="66"/>
        <end position="88"/>
    </location>
</feature>
<dbReference type="PANTHER" id="PTHR32089">
    <property type="entry name" value="METHYL-ACCEPTING CHEMOTAXIS PROTEIN MCPB"/>
    <property type="match status" value="1"/>
</dbReference>
<organism evidence="11 12">
    <name type="scientific">Nitrosomonas ureae</name>
    <dbReference type="NCBI Taxonomy" id="44577"/>
    <lineage>
        <taxon>Bacteria</taxon>
        <taxon>Pseudomonadati</taxon>
        <taxon>Pseudomonadota</taxon>
        <taxon>Betaproteobacteria</taxon>
        <taxon>Nitrosomonadales</taxon>
        <taxon>Nitrosomonadaceae</taxon>
        <taxon>Nitrosomonas</taxon>
    </lineage>
</organism>
<accession>A0A286A6U2</accession>
<keyword evidence="4 8" id="KW-0472">Membrane</keyword>
<feature type="domain" description="Methyl-accepting transducer" evidence="9">
    <location>
        <begin position="452"/>
        <end position="688"/>
    </location>
</feature>
<proteinExistence type="inferred from homology"/>
<dbReference type="PANTHER" id="PTHR32089:SF119">
    <property type="entry name" value="METHYL-ACCEPTING CHEMOTAXIS PROTEIN CTPL"/>
    <property type="match status" value="1"/>
</dbReference>
<dbReference type="AlphaFoldDB" id="A0A286A6U2"/>
<keyword evidence="3 8" id="KW-1133">Transmembrane helix</keyword>
<sequence>MPNVFAANVPEDSGKLNLEPEKTMENNFSKFELTTSLVAIGKKLPVISLPTKKNVPKKISLLNHSWILGLVVMFFTILLLITLIMSVLQARNNGVQPEFVSQLQLQHLRSSNAVQQIIIGNVSAFTQLHDSRNQLNRYIRLLSQGGSYHGTTISAVEDALSPSLDAYLGNWQIEEGNIHLILSQQESLLQLISSIRAIHIAHSQLNRRSEELISRMAQIGNLSHEIRTLEVIRMHARNVARNVRTLLPMELSLAEVSAQLAQDHAHISAIMHALSQGDNGLGIASSRDEMIQDLLSHVYAQVRKFDDHLHVIQREISAAATVQSAIDEMVSKSDVMLDSARELGDEIRAQTMHTISWLNTLMIILGTCASLALIFFIRIVRQNERYQDLASRNEVARTQKAIVTLLDDMKRIADGDLTVRTDITHHTTGAIADAINCTIEELHTLVEQVNQASALVVRASNQAQQVSSGLLTAAQHQTEKIEQTTIAVLSMTESISEISDMATESARVAKQSLATAEKGASAVRESITGMNEIRTYIQDTSKRIKRLGESSQEIGEIVALITDITDQTNVLALNAALQATAAGEAGHGFTVIAQEVQRLAERSAEASKQIGELIVTIQGDTQDAIAAMERSTLGVAKGAKRSDAAGRALEEIERVSRQLAQLVANIFDVTNTQTRAAHKVVANMEEILHITRQNTQGTLKTTGSIKQITGFASELKASVSNFKV</sequence>
<evidence type="ECO:0000256" key="6">
    <source>
        <dbReference type="ARBA" id="ARBA00029447"/>
    </source>
</evidence>
<dbReference type="InterPro" id="IPR003660">
    <property type="entry name" value="HAMP_dom"/>
</dbReference>
<comment type="similarity">
    <text evidence="6">Belongs to the methyl-accepting chemotaxis (MCP) protein family.</text>
</comment>
<dbReference type="RefSeq" id="WP_255251981.1">
    <property type="nucleotide sequence ID" value="NZ_OCMU01000001.1"/>
</dbReference>
<dbReference type="Pfam" id="PF00015">
    <property type="entry name" value="MCPsignal"/>
    <property type="match status" value="1"/>
</dbReference>
<dbReference type="InterPro" id="IPR004089">
    <property type="entry name" value="MCPsignal_dom"/>
</dbReference>
<dbReference type="GO" id="GO:0016020">
    <property type="term" value="C:membrane"/>
    <property type="evidence" value="ECO:0007669"/>
    <property type="project" value="UniProtKB-SubCell"/>
</dbReference>
<feature type="transmembrane region" description="Helical" evidence="8">
    <location>
        <begin position="357"/>
        <end position="377"/>
    </location>
</feature>
<dbReference type="GO" id="GO:0007165">
    <property type="term" value="P:signal transduction"/>
    <property type="evidence" value="ECO:0007669"/>
    <property type="project" value="UniProtKB-KW"/>
</dbReference>
<dbReference type="Proteomes" id="UP000219335">
    <property type="component" value="Unassembled WGS sequence"/>
</dbReference>
<evidence type="ECO:0000256" key="7">
    <source>
        <dbReference type="PROSITE-ProRule" id="PRU00284"/>
    </source>
</evidence>
<dbReference type="CDD" id="cd11386">
    <property type="entry name" value="MCP_signal"/>
    <property type="match status" value="1"/>
</dbReference>
<protein>
    <submittedName>
        <fullName evidence="11">Twitching motility protein PilJ</fullName>
    </submittedName>
</protein>
<gene>
    <name evidence="11" type="ORF">SAMN06297164_1267</name>
</gene>
<dbReference type="EMBL" id="OCMU01000001">
    <property type="protein sequence ID" value="SOD17634.1"/>
    <property type="molecule type" value="Genomic_DNA"/>
</dbReference>
<evidence type="ECO:0000256" key="8">
    <source>
        <dbReference type="SAM" id="Phobius"/>
    </source>
</evidence>
<evidence type="ECO:0000256" key="2">
    <source>
        <dbReference type="ARBA" id="ARBA00022692"/>
    </source>
</evidence>
<evidence type="ECO:0000313" key="12">
    <source>
        <dbReference type="Proteomes" id="UP000219335"/>
    </source>
</evidence>
<dbReference type="SMART" id="SM00283">
    <property type="entry name" value="MA"/>
    <property type="match status" value="1"/>
</dbReference>
<name>A0A286A6U2_9PROT</name>
<evidence type="ECO:0000256" key="1">
    <source>
        <dbReference type="ARBA" id="ARBA00004141"/>
    </source>
</evidence>
<evidence type="ECO:0000313" key="11">
    <source>
        <dbReference type="EMBL" id="SOD17634.1"/>
    </source>
</evidence>
<feature type="domain" description="HAMP" evidence="10">
    <location>
        <begin position="396"/>
        <end position="447"/>
    </location>
</feature>
<evidence type="ECO:0000259" key="9">
    <source>
        <dbReference type="PROSITE" id="PS50111"/>
    </source>
</evidence>
<keyword evidence="2 8" id="KW-0812">Transmembrane</keyword>
<evidence type="ECO:0000256" key="4">
    <source>
        <dbReference type="ARBA" id="ARBA00023136"/>
    </source>
</evidence>
<reference evidence="11 12" key="1">
    <citation type="submission" date="2017-09" db="EMBL/GenBank/DDBJ databases">
        <authorList>
            <person name="Ehlers B."/>
            <person name="Leendertz F.H."/>
        </authorList>
    </citation>
    <scope>NUCLEOTIDE SEQUENCE [LARGE SCALE GENOMIC DNA]</scope>
    <source>
        <strain evidence="11 12">Nm42</strain>
    </source>
</reference>
<comment type="subcellular location">
    <subcellularLocation>
        <location evidence="1">Membrane</location>
        <topology evidence="1">Multi-pass membrane protein</topology>
    </subcellularLocation>
</comment>
<dbReference type="PROSITE" id="PS50885">
    <property type="entry name" value="HAMP"/>
    <property type="match status" value="1"/>
</dbReference>
<evidence type="ECO:0000256" key="3">
    <source>
        <dbReference type="ARBA" id="ARBA00022989"/>
    </source>
</evidence>
<keyword evidence="5 7" id="KW-0807">Transducer</keyword>
<dbReference type="Gene3D" id="1.10.287.950">
    <property type="entry name" value="Methyl-accepting chemotaxis protein"/>
    <property type="match status" value="1"/>
</dbReference>
<evidence type="ECO:0000259" key="10">
    <source>
        <dbReference type="PROSITE" id="PS50885"/>
    </source>
</evidence>